<evidence type="ECO:0000259" key="1">
    <source>
        <dbReference type="Pfam" id="PF20703"/>
    </source>
</evidence>
<dbReference type="OrthoDB" id="1534087at2759"/>
<dbReference type="Proteomes" id="UP000076722">
    <property type="component" value="Unassembled WGS sequence"/>
</dbReference>
<dbReference type="Pfam" id="PF20703">
    <property type="entry name" value="nSTAND1"/>
    <property type="match status" value="1"/>
</dbReference>
<proteinExistence type="predicted"/>
<gene>
    <name evidence="2" type="ORF">SISNIDRAFT_387453</name>
</gene>
<reference evidence="2 3" key="1">
    <citation type="journal article" date="2016" name="Mol. Biol. Evol.">
        <title>Comparative Genomics of Early-Diverging Mushroom-Forming Fungi Provides Insights into the Origins of Lignocellulose Decay Capabilities.</title>
        <authorList>
            <person name="Nagy L.G."/>
            <person name="Riley R."/>
            <person name="Tritt A."/>
            <person name="Adam C."/>
            <person name="Daum C."/>
            <person name="Floudas D."/>
            <person name="Sun H."/>
            <person name="Yadav J.S."/>
            <person name="Pangilinan J."/>
            <person name="Larsson K.H."/>
            <person name="Matsuura K."/>
            <person name="Barry K."/>
            <person name="Labutti K."/>
            <person name="Kuo R."/>
            <person name="Ohm R.A."/>
            <person name="Bhattacharya S.S."/>
            <person name="Shirouzu T."/>
            <person name="Yoshinaga Y."/>
            <person name="Martin F.M."/>
            <person name="Grigoriev I.V."/>
            <person name="Hibbett D.S."/>
        </authorList>
    </citation>
    <scope>NUCLEOTIDE SEQUENCE [LARGE SCALE GENOMIC DNA]</scope>
    <source>
        <strain evidence="2 3">HHB9708</strain>
    </source>
</reference>
<dbReference type="Gene3D" id="3.40.50.300">
    <property type="entry name" value="P-loop containing nucleotide triphosphate hydrolases"/>
    <property type="match status" value="1"/>
</dbReference>
<accession>A0A164Z2F9</accession>
<name>A0A164Z2F9_9AGAM</name>
<evidence type="ECO:0000313" key="3">
    <source>
        <dbReference type="Proteomes" id="UP000076722"/>
    </source>
</evidence>
<dbReference type="PANTHER" id="PTHR47691:SF3">
    <property type="entry name" value="HTH-TYPE TRANSCRIPTIONAL REGULATOR RV0890C-RELATED"/>
    <property type="match status" value="1"/>
</dbReference>
<feature type="non-terminal residue" evidence="2">
    <location>
        <position position="1"/>
    </location>
</feature>
<sequence length="369" mass="40425">LPSRPAIFFGRDDLVNTIIDSLIQQVDSHICVLGPGGVGKSSLVLAALHDPRISSIFDDQIFFVPCDAASDLSGLVSVMSSYFGLQGEQLQDRLISLFRHGDHRKLLVLDNFESPWENMARRGDVENFLSTLSGIPELAIIVTMRGAERPSGTLWSRPFLPMVAPYDRSSARDTFLAITDGDPHDPYLDTLLDYADDLPLAVTLIAATAQYEPTAELVHRWKSDGTALADHGKHRKNSLDISIRITLDSPRIARFPEALQVLSLLSLLPEGVELEDVRAFAPDVLKPEGAISILLGNALVFRVSSGRLKVLAPVRNFIERHHFPAPSAFQTLCSRYAEVAASASRIGFSGCGPLYRKLGMELGNIESLL</sequence>
<evidence type="ECO:0000313" key="2">
    <source>
        <dbReference type="EMBL" id="KZS97472.1"/>
    </source>
</evidence>
<protein>
    <recommendedName>
        <fullName evidence="1">Novel STAND NTPase 1 domain-containing protein</fullName>
    </recommendedName>
</protein>
<feature type="domain" description="Novel STAND NTPase 1" evidence="1">
    <location>
        <begin position="6"/>
        <end position="145"/>
    </location>
</feature>
<dbReference type="EMBL" id="KV419397">
    <property type="protein sequence ID" value="KZS97472.1"/>
    <property type="molecule type" value="Genomic_DNA"/>
</dbReference>
<dbReference type="STRING" id="1314777.A0A164Z2F9"/>
<dbReference type="PANTHER" id="PTHR47691">
    <property type="entry name" value="REGULATOR-RELATED"/>
    <property type="match status" value="1"/>
</dbReference>
<dbReference type="AlphaFoldDB" id="A0A164Z2F9"/>
<keyword evidence="3" id="KW-1185">Reference proteome</keyword>
<dbReference type="InterPro" id="IPR027417">
    <property type="entry name" value="P-loop_NTPase"/>
</dbReference>
<dbReference type="SUPFAM" id="SSF52540">
    <property type="entry name" value="P-loop containing nucleoside triphosphate hydrolases"/>
    <property type="match status" value="1"/>
</dbReference>
<organism evidence="2 3">
    <name type="scientific">Sistotremastrum niveocremeum HHB9708</name>
    <dbReference type="NCBI Taxonomy" id="1314777"/>
    <lineage>
        <taxon>Eukaryota</taxon>
        <taxon>Fungi</taxon>
        <taxon>Dikarya</taxon>
        <taxon>Basidiomycota</taxon>
        <taxon>Agaricomycotina</taxon>
        <taxon>Agaricomycetes</taxon>
        <taxon>Sistotremastrales</taxon>
        <taxon>Sistotremastraceae</taxon>
        <taxon>Sertulicium</taxon>
        <taxon>Sertulicium niveocremeum</taxon>
    </lineage>
</organism>
<feature type="non-terminal residue" evidence="2">
    <location>
        <position position="369"/>
    </location>
</feature>
<dbReference type="InterPro" id="IPR049052">
    <property type="entry name" value="nSTAND1"/>
</dbReference>